<evidence type="ECO:0000313" key="2">
    <source>
        <dbReference type="Proteomes" id="UP000828048"/>
    </source>
</evidence>
<dbReference type="Proteomes" id="UP000828048">
    <property type="component" value="Chromosome 5"/>
</dbReference>
<proteinExistence type="predicted"/>
<gene>
    <name evidence="1" type="ORF">Vadar_030318</name>
</gene>
<comment type="caution">
    <text evidence="1">The sequence shown here is derived from an EMBL/GenBank/DDBJ whole genome shotgun (WGS) entry which is preliminary data.</text>
</comment>
<organism evidence="1 2">
    <name type="scientific">Vaccinium darrowii</name>
    <dbReference type="NCBI Taxonomy" id="229202"/>
    <lineage>
        <taxon>Eukaryota</taxon>
        <taxon>Viridiplantae</taxon>
        <taxon>Streptophyta</taxon>
        <taxon>Embryophyta</taxon>
        <taxon>Tracheophyta</taxon>
        <taxon>Spermatophyta</taxon>
        <taxon>Magnoliopsida</taxon>
        <taxon>eudicotyledons</taxon>
        <taxon>Gunneridae</taxon>
        <taxon>Pentapetalae</taxon>
        <taxon>asterids</taxon>
        <taxon>Ericales</taxon>
        <taxon>Ericaceae</taxon>
        <taxon>Vaccinioideae</taxon>
        <taxon>Vaccinieae</taxon>
        <taxon>Vaccinium</taxon>
    </lineage>
</organism>
<accession>A0ACB7Y2T7</accession>
<name>A0ACB7Y2T7_9ERIC</name>
<dbReference type="EMBL" id="CM037155">
    <property type="protein sequence ID" value="KAH7847793.1"/>
    <property type="molecule type" value="Genomic_DNA"/>
</dbReference>
<keyword evidence="2" id="KW-1185">Reference proteome</keyword>
<reference evidence="1 2" key="1">
    <citation type="journal article" date="2021" name="Hortic Res">
        <title>High-quality reference genome and annotation aids understanding of berry development for evergreen blueberry (Vaccinium darrowii).</title>
        <authorList>
            <person name="Yu J."/>
            <person name="Hulse-Kemp A.M."/>
            <person name="Babiker E."/>
            <person name="Staton M."/>
        </authorList>
    </citation>
    <scope>NUCLEOTIDE SEQUENCE [LARGE SCALE GENOMIC DNA]</scope>
    <source>
        <strain evidence="2">cv. NJ 8807/NJ 8810</strain>
        <tissue evidence="1">Young leaf</tissue>
    </source>
</reference>
<sequence>MDIRDVVFDAENIVERFVIDDIKDVVSDAESVVEWVVIDAFKAVHLSLDLESVGKEIKKLTDEVEQIYDMNICDINAAAIKKHKQSSTASGGGSSSARGSNTSYVAKEKVVVGFEDDVNRLVEKLIEGRPLEIIIIIGVGGGGKTTLAREVYDHPFTLHTFEIREWVTVSQDYDKTNKRDLLNRILKSAFPENHEENNFSTDENTLGEQLHKWLKGKKYLIVMDDIWDIKAWNDIKDH</sequence>
<protein>
    <submittedName>
        <fullName evidence="1">Uncharacterized protein</fullName>
    </submittedName>
</protein>
<evidence type="ECO:0000313" key="1">
    <source>
        <dbReference type="EMBL" id="KAH7847793.1"/>
    </source>
</evidence>